<dbReference type="GO" id="GO:0046872">
    <property type="term" value="F:metal ion binding"/>
    <property type="evidence" value="ECO:0007669"/>
    <property type="project" value="UniProtKB-KW"/>
</dbReference>
<evidence type="ECO:0000256" key="2">
    <source>
        <dbReference type="ARBA" id="ARBA00022617"/>
    </source>
</evidence>
<accession>A0A1X7KAU7</accession>
<evidence type="ECO:0000313" key="12">
    <source>
        <dbReference type="Proteomes" id="UP000193804"/>
    </source>
</evidence>
<evidence type="ECO:0000256" key="4">
    <source>
        <dbReference type="ARBA" id="ARBA00022729"/>
    </source>
</evidence>
<evidence type="ECO:0000256" key="5">
    <source>
        <dbReference type="ARBA" id="ARBA00022764"/>
    </source>
</evidence>
<feature type="domain" description="Cytochrome c" evidence="10">
    <location>
        <begin position="55"/>
        <end position="353"/>
    </location>
</feature>
<keyword evidence="3 9" id="KW-0479">Metal-binding</keyword>
<sequence length="372" mass="42150">MRSILFSAILFLFVFEGCEPKGKEIEPDNDFEISVPSYFGSFNERIPENNPITTKGFELGRMLFYEKKLSGDNSMSCASCHQQNKAFTDGKAVSPGIDGISGEFSSMSLVNLLWAEHFTWNGKMESVEVQSTEPIRNPIEMHENFDDAIRELEEEGYQRLFQEAFETEVITEELIGRALAQFQRALISSNSKYDQYLRGEYEPTPSERRGEQLFFTHPIPGQLRGGNCGDCHLGPLTSGAIDEFQGFHNNGLDNDENMKDGLMRVTGNPADKGRFKTPSLRNIALTAPYMHDGRFETLEEVIEHYDNGIHQSSTLDILIIEGSNENQASGERPELFLTDQEKDDILAFLHMLTDEEFITNPQFSNPFSDENF</sequence>
<feature type="binding site" description="covalent" evidence="8">
    <location>
        <position position="231"/>
    </location>
    <ligand>
        <name>heme c</name>
        <dbReference type="ChEBI" id="CHEBI:61717"/>
        <label>2</label>
    </ligand>
</feature>
<dbReference type="GO" id="GO:0009055">
    <property type="term" value="F:electron transfer activity"/>
    <property type="evidence" value="ECO:0007669"/>
    <property type="project" value="InterPro"/>
</dbReference>
<keyword evidence="2 8" id="KW-0349">Heme</keyword>
<dbReference type="PANTHER" id="PTHR30600">
    <property type="entry name" value="CYTOCHROME C PEROXIDASE-RELATED"/>
    <property type="match status" value="1"/>
</dbReference>
<evidence type="ECO:0000256" key="9">
    <source>
        <dbReference type="PIRSR" id="PIRSR000294-2"/>
    </source>
</evidence>
<dbReference type="InterPro" id="IPR036909">
    <property type="entry name" value="Cyt_c-like_dom_sf"/>
</dbReference>
<dbReference type="InterPro" id="IPR051395">
    <property type="entry name" value="Cytochrome_c_Peroxidase/MauG"/>
</dbReference>
<comment type="cofactor">
    <cofactor evidence="8">
        <name>heme</name>
        <dbReference type="ChEBI" id="CHEBI:30413"/>
    </cofactor>
    <text evidence="8">Binds 2 heme groups.</text>
</comment>
<dbReference type="InterPro" id="IPR026259">
    <property type="entry name" value="MauG/Cytc_peroxidase"/>
</dbReference>
<comment type="subcellular location">
    <subcellularLocation>
        <location evidence="1">Periplasm</location>
    </subcellularLocation>
</comment>
<dbReference type="GO" id="GO:0020037">
    <property type="term" value="F:heme binding"/>
    <property type="evidence" value="ECO:0007669"/>
    <property type="project" value="InterPro"/>
</dbReference>
<evidence type="ECO:0000256" key="1">
    <source>
        <dbReference type="ARBA" id="ARBA00004418"/>
    </source>
</evidence>
<evidence type="ECO:0000256" key="8">
    <source>
        <dbReference type="PIRSR" id="PIRSR000294-1"/>
    </source>
</evidence>
<dbReference type="InterPro" id="IPR009056">
    <property type="entry name" value="Cyt_c-like_dom"/>
</dbReference>
<protein>
    <submittedName>
        <fullName evidence="11">Cytochrome c peroxidase</fullName>
    </submittedName>
</protein>
<dbReference type="STRING" id="1028.SAMN05661096_02510"/>
<dbReference type="RefSeq" id="WP_245830862.1">
    <property type="nucleotide sequence ID" value="NZ_FXAW01000005.1"/>
</dbReference>
<name>A0A1X7KAU7_9BACT</name>
<feature type="binding site" description="covalent" evidence="8">
    <location>
        <position position="80"/>
    </location>
    <ligand>
        <name>heme c</name>
        <dbReference type="ChEBI" id="CHEBI:61717"/>
        <label>1</label>
    </ligand>
</feature>
<dbReference type="Gene3D" id="1.10.760.10">
    <property type="entry name" value="Cytochrome c-like domain"/>
    <property type="match status" value="2"/>
</dbReference>
<reference evidence="12" key="1">
    <citation type="submission" date="2017-04" db="EMBL/GenBank/DDBJ databases">
        <authorList>
            <person name="Varghese N."/>
            <person name="Submissions S."/>
        </authorList>
    </citation>
    <scope>NUCLEOTIDE SEQUENCE [LARGE SCALE GENOMIC DNA]</scope>
    <source>
        <strain evidence="12">DSM 4125</strain>
    </source>
</reference>
<feature type="binding site" description="axial binding residue" evidence="9">
    <location>
        <position position="232"/>
    </location>
    <ligand>
        <name>heme c</name>
        <dbReference type="ChEBI" id="CHEBI:61717"/>
        <label>2</label>
    </ligand>
    <ligandPart>
        <name>Fe</name>
        <dbReference type="ChEBI" id="CHEBI:18248"/>
    </ligandPart>
</feature>
<gene>
    <name evidence="11" type="ORF">SAMN05661096_02510</name>
</gene>
<evidence type="ECO:0000256" key="7">
    <source>
        <dbReference type="ARBA" id="ARBA00023004"/>
    </source>
</evidence>
<dbReference type="InterPro" id="IPR004852">
    <property type="entry name" value="Di-haem_cyt_c_peroxidsae"/>
</dbReference>
<dbReference type="PIRSF" id="PIRSF000294">
    <property type="entry name" value="Cytochrome-c_peroxidase"/>
    <property type="match status" value="1"/>
</dbReference>
<feature type="binding site" description="covalent" evidence="8">
    <location>
        <position position="77"/>
    </location>
    <ligand>
        <name>heme c</name>
        <dbReference type="ChEBI" id="CHEBI:61717"/>
        <label>1</label>
    </ligand>
</feature>
<keyword evidence="11" id="KW-0575">Peroxidase</keyword>
<dbReference type="GO" id="GO:0042597">
    <property type="term" value="C:periplasmic space"/>
    <property type="evidence" value="ECO:0007669"/>
    <property type="project" value="UniProtKB-SubCell"/>
</dbReference>
<keyword evidence="5" id="KW-0574">Periplasm</keyword>
<dbReference type="AlphaFoldDB" id="A0A1X7KAU7"/>
<keyword evidence="4" id="KW-0732">Signal</keyword>
<dbReference type="PROSITE" id="PS51007">
    <property type="entry name" value="CYTC"/>
    <property type="match status" value="1"/>
</dbReference>
<keyword evidence="7 9" id="KW-0408">Iron</keyword>
<feature type="binding site" description="axial binding residue" evidence="9">
    <location>
        <position position="81"/>
    </location>
    <ligand>
        <name>heme c</name>
        <dbReference type="ChEBI" id="CHEBI:61717"/>
        <label>1</label>
    </ligand>
    <ligandPart>
        <name>Fe</name>
        <dbReference type="ChEBI" id="CHEBI:18248"/>
    </ligandPart>
</feature>
<evidence type="ECO:0000256" key="6">
    <source>
        <dbReference type="ARBA" id="ARBA00023002"/>
    </source>
</evidence>
<keyword evidence="6" id="KW-0560">Oxidoreductase</keyword>
<comment type="PTM">
    <text evidence="8">Binds 2 heme groups per subunit.</text>
</comment>
<evidence type="ECO:0000256" key="3">
    <source>
        <dbReference type="ARBA" id="ARBA00022723"/>
    </source>
</evidence>
<feature type="binding site" description="covalent" evidence="8">
    <location>
        <position position="228"/>
    </location>
    <ligand>
        <name>heme c</name>
        <dbReference type="ChEBI" id="CHEBI:61717"/>
        <label>2</label>
    </ligand>
</feature>
<proteinExistence type="predicted"/>
<dbReference type="GO" id="GO:0004130">
    <property type="term" value="F:cytochrome-c peroxidase activity"/>
    <property type="evidence" value="ECO:0007669"/>
    <property type="project" value="TreeGrafter"/>
</dbReference>
<organism evidence="11 12">
    <name type="scientific">Marivirga sericea</name>
    <dbReference type="NCBI Taxonomy" id="1028"/>
    <lineage>
        <taxon>Bacteria</taxon>
        <taxon>Pseudomonadati</taxon>
        <taxon>Bacteroidota</taxon>
        <taxon>Cytophagia</taxon>
        <taxon>Cytophagales</taxon>
        <taxon>Marivirgaceae</taxon>
        <taxon>Marivirga</taxon>
    </lineage>
</organism>
<dbReference type="Proteomes" id="UP000193804">
    <property type="component" value="Unassembled WGS sequence"/>
</dbReference>
<dbReference type="Pfam" id="PF03150">
    <property type="entry name" value="CCP_MauG"/>
    <property type="match status" value="1"/>
</dbReference>
<keyword evidence="12" id="KW-1185">Reference proteome</keyword>
<dbReference type="EMBL" id="FXAW01000005">
    <property type="protein sequence ID" value="SMG38147.1"/>
    <property type="molecule type" value="Genomic_DNA"/>
</dbReference>
<dbReference type="SUPFAM" id="SSF46626">
    <property type="entry name" value="Cytochrome c"/>
    <property type="match status" value="2"/>
</dbReference>
<dbReference type="PANTHER" id="PTHR30600:SF10">
    <property type="entry name" value="BLL6722 PROTEIN"/>
    <property type="match status" value="1"/>
</dbReference>
<evidence type="ECO:0000313" key="11">
    <source>
        <dbReference type="EMBL" id="SMG38147.1"/>
    </source>
</evidence>
<evidence type="ECO:0000259" key="10">
    <source>
        <dbReference type="PROSITE" id="PS51007"/>
    </source>
</evidence>